<gene>
    <name evidence="1" type="ORF">RhiirA4_457883</name>
</gene>
<proteinExistence type="predicted"/>
<keyword evidence="2" id="KW-1185">Reference proteome</keyword>
<reference evidence="1 2" key="1">
    <citation type="submission" date="2015-10" db="EMBL/GenBank/DDBJ databases">
        <title>Genome analyses suggest a sexual origin of heterokaryosis in a supposedly ancient asexual fungus.</title>
        <authorList>
            <person name="Ropars J."/>
            <person name="Sedzielewska K."/>
            <person name="Noel J."/>
            <person name="Charron P."/>
            <person name="Farinelli L."/>
            <person name="Marton T."/>
            <person name="Kruger M."/>
            <person name="Pelin A."/>
            <person name="Brachmann A."/>
            <person name="Corradi N."/>
        </authorList>
    </citation>
    <scope>NUCLEOTIDE SEQUENCE [LARGE SCALE GENOMIC DNA]</scope>
    <source>
        <strain evidence="1 2">A4</strain>
    </source>
</reference>
<name>A0A2I1GAX7_9GLOM</name>
<organism evidence="1 2">
    <name type="scientific">Rhizophagus irregularis</name>
    <dbReference type="NCBI Taxonomy" id="588596"/>
    <lineage>
        <taxon>Eukaryota</taxon>
        <taxon>Fungi</taxon>
        <taxon>Fungi incertae sedis</taxon>
        <taxon>Mucoromycota</taxon>
        <taxon>Glomeromycotina</taxon>
        <taxon>Glomeromycetes</taxon>
        <taxon>Glomerales</taxon>
        <taxon>Glomeraceae</taxon>
        <taxon>Rhizophagus</taxon>
    </lineage>
</organism>
<comment type="caution">
    <text evidence="1">The sequence shown here is derived from an EMBL/GenBank/DDBJ whole genome shotgun (WGS) entry which is preliminary data.</text>
</comment>
<evidence type="ECO:0000313" key="1">
    <source>
        <dbReference type="EMBL" id="PKY43790.1"/>
    </source>
</evidence>
<dbReference type="Proteomes" id="UP000234323">
    <property type="component" value="Unassembled WGS sequence"/>
</dbReference>
<evidence type="ECO:0000313" key="2">
    <source>
        <dbReference type="Proteomes" id="UP000234323"/>
    </source>
</evidence>
<sequence length="61" mass="6927">MLSKFDKMRFDIPSDDNTFSASYNSDGIDTSSIDNGFDTPCDDNDENDIFFVILAHLNKKK</sequence>
<accession>A0A2I1GAX7</accession>
<dbReference type="EMBL" id="LLXI01000277">
    <property type="protein sequence ID" value="PKY43790.1"/>
    <property type="molecule type" value="Genomic_DNA"/>
</dbReference>
<dbReference type="AlphaFoldDB" id="A0A2I1GAX7"/>
<protein>
    <submittedName>
        <fullName evidence="1">Uncharacterized protein</fullName>
    </submittedName>
</protein>